<evidence type="ECO:0000256" key="1">
    <source>
        <dbReference type="ARBA" id="ARBA00001913"/>
    </source>
</evidence>
<accession>A0A2T1M419</accession>
<dbReference type="SUPFAM" id="SSF51120">
    <property type="entry name" value="beta-Roll"/>
    <property type="match status" value="2"/>
</dbReference>
<dbReference type="InterPro" id="IPR013858">
    <property type="entry name" value="Peptidase_M10B_C"/>
</dbReference>
<dbReference type="GO" id="GO:0005615">
    <property type="term" value="C:extracellular space"/>
    <property type="evidence" value="ECO:0007669"/>
    <property type="project" value="InterPro"/>
</dbReference>
<evidence type="ECO:0000259" key="5">
    <source>
        <dbReference type="Pfam" id="PF08548"/>
    </source>
</evidence>
<evidence type="ECO:0000256" key="3">
    <source>
        <dbReference type="ARBA" id="ARBA00022525"/>
    </source>
</evidence>
<dbReference type="InterPro" id="IPR018511">
    <property type="entry name" value="Hemolysin-typ_Ca-bd_CS"/>
</dbReference>
<evidence type="ECO:0000256" key="2">
    <source>
        <dbReference type="ARBA" id="ARBA00004613"/>
    </source>
</evidence>
<dbReference type="PROSITE" id="PS00330">
    <property type="entry name" value="HEMOLYSIN_CALCIUM"/>
    <property type="match status" value="3"/>
</dbReference>
<dbReference type="GO" id="GO:0005509">
    <property type="term" value="F:calcium ion binding"/>
    <property type="evidence" value="ECO:0007669"/>
    <property type="project" value="InterPro"/>
</dbReference>
<keyword evidence="4" id="KW-0677">Repeat</keyword>
<dbReference type="AlphaFoldDB" id="A0A2T1M419"/>
<reference evidence="6 7" key="1">
    <citation type="submission" date="2018-03" db="EMBL/GenBank/DDBJ databases">
        <title>The ancient ancestry and fast evolution of plastids.</title>
        <authorList>
            <person name="Moore K.R."/>
            <person name="Magnabosco C."/>
            <person name="Momper L."/>
            <person name="Gold D.A."/>
            <person name="Bosak T."/>
            <person name="Fournier G.P."/>
        </authorList>
    </citation>
    <scope>NUCLEOTIDE SEQUENCE [LARGE SCALE GENOMIC DNA]</scope>
    <source>
        <strain evidence="6 7">CCALA 016</strain>
    </source>
</reference>
<dbReference type="PRINTS" id="PR00313">
    <property type="entry name" value="CABNDNGRPT"/>
</dbReference>
<comment type="caution">
    <text evidence="6">The sequence shown here is derived from an EMBL/GenBank/DDBJ whole genome shotgun (WGS) entry which is preliminary data.</text>
</comment>
<proteinExistence type="predicted"/>
<dbReference type="OrthoDB" id="487591at2"/>
<name>A0A2T1M419_9CHRO</name>
<dbReference type="EMBL" id="PXOH01000001">
    <property type="protein sequence ID" value="PSF39500.1"/>
    <property type="molecule type" value="Genomic_DNA"/>
</dbReference>
<dbReference type="InterPro" id="IPR011049">
    <property type="entry name" value="Serralysin-like_metalloprot_C"/>
</dbReference>
<reference evidence="6 7" key="2">
    <citation type="submission" date="2018-03" db="EMBL/GenBank/DDBJ databases">
        <authorList>
            <person name="Keele B.F."/>
        </authorList>
    </citation>
    <scope>NUCLEOTIDE SEQUENCE [LARGE SCALE GENOMIC DNA]</scope>
    <source>
        <strain evidence="6 7">CCALA 016</strain>
    </source>
</reference>
<sequence length="316" mass="31866">MATTTIGTNGNDILLGDIESDLLDSITGGNGNDILLGLTSNDTLKGEAGDDFLDGGTGTDSLEGGTGNDTFVIDSTTDVVVELSGGGTDTVISSVSITSLAANVENLRLANPALDGTGNTLANTITGNKLNNTLNGGAGNDTLYGKGGNDTLKGGLAAFSGFLLIPGGNDLLEGGNGNDSLEGQSDNDTLIGGSGNDTLVGGAGADILTDGGGIDIYKYVNTNESRPGLLRDTATDYTSGVDKIDLSAIDANLDVAGNQAFTFIGGDPFSGTLGEVRFDAVNNLIQVDLQGDNNITADMEIKLTGVVEIAVTDFIL</sequence>
<feature type="domain" description="Peptidase M10 serralysin C-terminal" evidence="5">
    <location>
        <begin position="176"/>
        <end position="315"/>
    </location>
</feature>
<dbReference type="Pfam" id="PF08548">
    <property type="entry name" value="Peptidase_M10_C"/>
    <property type="match status" value="1"/>
</dbReference>
<gene>
    <name evidence="6" type="ORF">C7H19_01550</name>
</gene>
<dbReference type="Gene3D" id="2.150.10.10">
    <property type="entry name" value="Serralysin-like metalloprotease, C-terminal"/>
    <property type="match status" value="3"/>
</dbReference>
<evidence type="ECO:0000313" key="6">
    <source>
        <dbReference type="EMBL" id="PSF39500.1"/>
    </source>
</evidence>
<evidence type="ECO:0000313" key="7">
    <source>
        <dbReference type="Proteomes" id="UP000239001"/>
    </source>
</evidence>
<dbReference type="InterPro" id="IPR001343">
    <property type="entry name" value="Hemolysn_Ca-bd"/>
</dbReference>
<dbReference type="RefSeq" id="WP_106455120.1">
    <property type="nucleotide sequence ID" value="NZ_PXOH01000001.1"/>
</dbReference>
<protein>
    <recommendedName>
        <fullName evidence="5">Peptidase M10 serralysin C-terminal domain-containing protein</fullName>
    </recommendedName>
</protein>
<comment type="subcellular location">
    <subcellularLocation>
        <location evidence="2">Secreted</location>
    </subcellularLocation>
</comment>
<comment type="cofactor">
    <cofactor evidence="1">
        <name>Ca(2+)</name>
        <dbReference type="ChEBI" id="CHEBI:29108"/>
    </cofactor>
</comment>
<dbReference type="Proteomes" id="UP000239001">
    <property type="component" value="Unassembled WGS sequence"/>
</dbReference>
<organism evidence="6 7">
    <name type="scientific">Aphanothece hegewaldii CCALA 016</name>
    <dbReference type="NCBI Taxonomy" id="2107694"/>
    <lineage>
        <taxon>Bacteria</taxon>
        <taxon>Bacillati</taxon>
        <taxon>Cyanobacteriota</taxon>
        <taxon>Cyanophyceae</taxon>
        <taxon>Oscillatoriophycideae</taxon>
        <taxon>Chroococcales</taxon>
        <taxon>Aphanothecaceae</taxon>
        <taxon>Aphanothece</taxon>
    </lineage>
</organism>
<keyword evidence="3" id="KW-0964">Secreted</keyword>
<dbReference type="InterPro" id="IPR050557">
    <property type="entry name" value="RTX_toxin/Mannuronan_C5-epim"/>
</dbReference>
<dbReference type="PANTHER" id="PTHR38340">
    <property type="entry name" value="S-LAYER PROTEIN"/>
    <property type="match status" value="1"/>
</dbReference>
<dbReference type="PANTHER" id="PTHR38340:SF1">
    <property type="entry name" value="S-LAYER PROTEIN"/>
    <property type="match status" value="1"/>
</dbReference>
<evidence type="ECO:0000256" key="4">
    <source>
        <dbReference type="ARBA" id="ARBA00022737"/>
    </source>
</evidence>
<keyword evidence="7" id="KW-1185">Reference proteome</keyword>
<dbReference type="Pfam" id="PF00353">
    <property type="entry name" value="HemolysinCabind"/>
    <property type="match status" value="3"/>
</dbReference>